<name>A0AA96K1E4_9BACT</name>
<dbReference type="SUPFAM" id="SSF101498">
    <property type="entry name" value="Anti-sigma factor FlgM"/>
    <property type="match status" value="1"/>
</dbReference>
<dbReference type="KEGG" id="nneo:PQG83_04565"/>
<feature type="region of interest" description="Disordered" evidence="1">
    <location>
        <begin position="21"/>
        <end position="76"/>
    </location>
</feature>
<sequence length="139" mass="15396">MPFDSSIHIYLEFHLTLGYPLTTNEPMNQRSSTPPTPPGDSSSFPPKETALSSPDVSHEVSALAPDSPKDDKISLSTPGREVSFYLEQMSRVPDVRQDKIAHFQKAIDSQNYGISAEKLANSLLKELHPHPKETRPPTT</sequence>
<keyword evidence="4" id="KW-1185">Reference proteome</keyword>
<accession>A0AA96K1E4</accession>
<keyword evidence="3" id="KW-0966">Cell projection</keyword>
<reference evidence="3 4" key="1">
    <citation type="submission" date="2023-01" db="EMBL/GenBank/DDBJ databases">
        <title>Cultivation and genomic characterization of new, ubiquitous marine nitrite-oxidizing bacteria from the Nitrospirales.</title>
        <authorList>
            <person name="Mueller A.J."/>
            <person name="Daebeler A."/>
            <person name="Herbold C.W."/>
            <person name="Kirkegaard R.H."/>
            <person name="Daims H."/>
        </authorList>
    </citation>
    <scope>NUCLEOTIDE SEQUENCE [LARGE SCALE GENOMIC DNA]</scope>
    <source>
        <strain evidence="3 4">DK</strain>
    </source>
</reference>
<organism evidence="3 4">
    <name type="scientific">Candidatus Nitrospira neomarina</name>
    <dbReference type="NCBI Taxonomy" id="3020899"/>
    <lineage>
        <taxon>Bacteria</taxon>
        <taxon>Pseudomonadati</taxon>
        <taxon>Nitrospirota</taxon>
        <taxon>Nitrospiria</taxon>
        <taxon>Nitrospirales</taxon>
        <taxon>Nitrospiraceae</taxon>
        <taxon>Nitrospira</taxon>
    </lineage>
</organism>
<evidence type="ECO:0000256" key="1">
    <source>
        <dbReference type="SAM" id="MobiDB-lite"/>
    </source>
</evidence>
<dbReference type="EMBL" id="CP116968">
    <property type="protein sequence ID" value="WNM63031.1"/>
    <property type="molecule type" value="Genomic_DNA"/>
</dbReference>
<evidence type="ECO:0000313" key="4">
    <source>
        <dbReference type="Proteomes" id="UP001302494"/>
    </source>
</evidence>
<dbReference type="InterPro" id="IPR031316">
    <property type="entry name" value="FlgM_C"/>
</dbReference>
<dbReference type="RefSeq" id="WP_312747311.1">
    <property type="nucleotide sequence ID" value="NZ_CP116968.1"/>
</dbReference>
<dbReference type="Pfam" id="PF04316">
    <property type="entry name" value="FlgM"/>
    <property type="match status" value="1"/>
</dbReference>
<feature type="compositionally biased region" description="Polar residues" evidence="1">
    <location>
        <begin position="21"/>
        <end position="30"/>
    </location>
</feature>
<keyword evidence="3" id="KW-0969">Cilium</keyword>
<dbReference type="Proteomes" id="UP001302494">
    <property type="component" value="Chromosome"/>
</dbReference>
<protein>
    <submittedName>
        <fullName evidence="3">Flagellar biosynthesis anti-sigma factor FlgM</fullName>
    </submittedName>
</protein>
<proteinExistence type="predicted"/>
<keyword evidence="3" id="KW-0282">Flagellum</keyword>
<dbReference type="AlphaFoldDB" id="A0AA96K1E4"/>
<gene>
    <name evidence="3" type="ORF">PQG83_04565</name>
</gene>
<dbReference type="InterPro" id="IPR035890">
    <property type="entry name" value="Anti-sigma-28_factor_FlgM_sf"/>
</dbReference>
<evidence type="ECO:0000313" key="3">
    <source>
        <dbReference type="EMBL" id="WNM63031.1"/>
    </source>
</evidence>
<evidence type="ECO:0000259" key="2">
    <source>
        <dbReference type="Pfam" id="PF04316"/>
    </source>
</evidence>
<feature type="domain" description="Anti-sigma-28 factor FlgM C-terminal" evidence="2">
    <location>
        <begin position="71"/>
        <end position="125"/>
    </location>
</feature>